<dbReference type="PRINTS" id="PR00727">
    <property type="entry name" value="LEADERPTASE"/>
</dbReference>
<feature type="domain" description="Peptidase S26" evidence="8">
    <location>
        <begin position="101"/>
        <end position="242"/>
    </location>
</feature>
<evidence type="ECO:0000256" key="5">
    <source>
        <dbReference type="ARBA" id="ARBA00022801"/>
    </source>
</evidence>
<name>A0A6B8RJX2_9BACL</name>
<dbReference type="AlphaFoldDB" id="A0A6B8RJX2"/>
<evidence type="ECO:0000313" key="9">
    <source>
        <dbReference type="EMBL" id="QGQ95892.1"/>
    </source>
</evidence>
<dbReference type="GO" id="GO:0005886">
    <property type="term" value="C:plasma membrane"/>
    <property type="evidence" value="ECO:0007669"/>
    <property type="project" value="UniProtKB-SubCell"/>
</dbReference>
<evidence type="ECO:0000256" key="4">
    <source>
        <dbReference type="ARBA" id="ARBA00013208"/>
    </source>
</evidence>
<evidence type="ECO:0000256" key="3">
    <source>
        <dbReference type="ARBA" id="ARBA00009370"/>
    </source>
</evidence>
<dbReference type="GO" id="GO:0004252">
    <property type="term" value="F:serine-type endopeptidase activity"/>
    <property type="evidence" value="ECO:0007669"/>
    <property type="project" value="InterPro"/>
</dbReference>
<dbReference type="EMBL" id="CP034235">
    <property type="protein sequence ID" value="QGQ95892.1"/>
    <property type="molecule type" value="Genomic_DNA"/>
</dbReference>
<dbReference type="InterPro" id="IPR019757">
    <property type="entry name" value="Pept_S26A_signal_pept_1_Lys-AS"/>
</dbReference>
<sequence length="254" mass="28714">MIKRNPFLAALFSLVTPGTGQIYNGQLKKGIVFLFFPMIIVIIFSVSNLLTSFQGFINMIGVILLFNLYILIDTITISIKRKSIQRTALNKWYIYLLIILVMPLVFFMSERNIAGLRTFITDGPSMQPTLIANTRFMITTNTNNLMHGNIIIFNAPEGKMYVKRIIGIGGDTVEVKNNSLYLNGNEINEPYLNEKDNMDFAQYTVPEGAYFVMGDNRAQSHDSRAMGPITKDNIIGKALFVIYDNGKIVFNKKL</sequence>
<evidence type="ECO:0000259" key="8">
    <source>
        <dbReference type="Pfam" id="PF10502"/>
    </source>
</evidence>
<dbReference type="PROSITE" id="PS00761">
    <property type="entry name" value="SPASE_I_3"/>
    <property type="match status" value="1"/>
</dbReference>
<evidence type="ECO:0000313" key="10">
    <source>
        <dbReference type="Proteomes" id="UP000426246"/>
    </source>
</evidence>
<keyword evidence="7" id="KW-0645">Protease</keyword>
<keyword evidence="7" id="KW-1133">Transmembrane helix</keyword>
<dbReference type="InterPro" id="IPR019533">
    <property type="entry name" value="Peptidase_S26"/>
</dbReference>
<dbReference type="GO" id="GO:0006465">
    <property type="term" value="P:signal peptide processing"/>
    <property type="evidence" value="ECO:0007669"/>
    <property type="project" value="InterPro"/>
</dbReference>
<keyword evidence="7" id="KW-0472">Membrane</keyword>
<reference evidence="10" key="1">
    <citation type="submission" date="2018-11" db="EMBL/GenBank/DDBJ databases">
        <title>Complete genome sequence of Paenibacillus sp. ML311-T8.</title>
        <authorList>
            <person name="Nam Y.-D."/>
            <person name="Kang J."/>
            <person name="Chung W.-H."/>
            <person name="Park Y.S."/>
        </authorList>
    </citation>
    <scope>NUCLEOTIDE SEQUENCE [LARGE SCALE GENOMIC DNA]</scope>
    <source>
        <strain evidence="10">ML311-T8</strain>
    </source>
</reference>
<feature type="transmembrane region" description="Helical" evidence="7">
    <location>
        <begin position="30"/>
        <end position="50"/>
    </location>
</feature>
<comment type="subcellular location">
    <subcellularLocation>
        <location evidence="2">Cell membrane</location>
        <topology evidence="2">Single-pass type II membrane protein</topology>
    </subcellularLocation>
    <subcellularLocation>
        <location evidence="7">Membrane</location>
        <topology evidence="7">Single-pass type II membrane protein</topology>
    </subcellularLocation>
</comment>
<feature type="transmembrane region" description="Helical" evidence="7">
    <location>
        <begin position="92"/>
        <end position="109"/>
    </location>
</feature>
<dbReference type="Pfam" id="PF10502">
    <property type="entry name" value="Peptidase_S26"/>
    <property type="match status" value="1"/>
</dbReference>
<dbReference type="SUPFAM" id="SSF51306">
    <property type="entry name" value="LexA/Signal peptidase"/>
    <property type="match status" value="1"/>
</dbReference>
<dbReference type="EC" id="3.4.21.89" evidence="4 7"/>
<keyword evidence="5 7" id="KW-0378">Hydrolase</keyword>
<keyword evidence="7" id="KW-0812">Transmembrane</keyword>
<dbReference type="InterPro" id="IPR036286">
    <property type="entry name" value="LexA/Signal_pep-like_sf"/>
</dbReference>
<comment type="similarity">
    <text evidence="3 7">Belongs to the peptidase S26 family.</text>
</comment>
<dbReference type="RefSeq" id="WP_155700926.1">
    <property type="nucleotide sequence ID" value="NZ_CP034235.1"/>
</dbReference>
<dbReference type="PROSITE" id="PS00760">
    <property type="entry name" value="SPASE_I_2"/>
    <property type="match status" value="1"/>
</dbReference>
<accession>A0A6B8RJX2</accession>
<dbReference type="OrthoDB" id="9802919at2"/>
<feature type="transmembrane region" description="Helical" evidence="7">
    <location>
        <begin position="55"/>
        <end position="72"/>
    </location>
</feature>
<feature type="active site" evidence="6">
    <location>
        <position position="125"/>
    </location>
</feature>
<evidence type="ECO:0000256" key="7">
    <source>
        <dbReference type="RuleBase" id="RU362042"/>
    </source>
</evidence>
<comment type="caution">
    <text evidence="7">Lacks conserved residue(s) required for the propagation of feature annotation.</text>
</comment>
<keyword evidence="10" id="KW-1185">Reference proteome</keyword>
<dbReference type="NCBIfam" id="TIGR02227">
    <property type="entry name" value="sigpep_I_bact"/>
    <property type="match status" value="1"/>
</dbReference>
<protein>
    <recommendedName>
        <fullName evidence="4 7">Signal peptidase I</fullName>
        <ecNumber evidence="4 7">3.4.21.89</ecNumber>
    </recommendedName>
</protein>
<dbReference type="PANTHER" id="PTHR43390:SF1">
    <property type="entry name" value="CHLOROPLAST PROCESSING PEPTIDASE"/>
    <property type="match status" value="1"/>
</dbReference>
<organism evidence="9 10">
    <name type="scientific">Paenibacillus psychroresistens</name>
    <dbReference type="NCBI Taxonomy" id="1778678"/>
    <lineage>
        <taxon>Bacteria</taxon>
        <taxon>Bacillati</taxon>
        <taxon>Bacillota</taxon>
        <taxon>Bacilli</taxon>
        <taxon>Bacillales</taxon>
        <taxon>Paenibacillaceae</taxon>
        <taxon>Paenibacillus</taxon>
    </lineage>
</organism>
<dbReference type="InterPro" id="IPR000223">
    <property type="entry name" value="Pept_S26A_signal_pept_1"/>
</dbReference>
<evidence type="ECO:0000256" key="2">
    <source>
        <dbReference type="ARBA" id="ARBA00004401"/>
    </source>
</evidence>
<comment type="catalytic activity">
    <reaction evidence="1 7">
        <text>Cleavage of hydrophobic, N-terminal signal or leader sequences from secreted and periplasmic proteins.</text>
        <dbReference type="EC" id="3.4.21.89"/>
    </reaction>
</comment>
<gene>
    <name evidence="9" type="primary">lepB</name>
    <name evidence="9" type="ORF">EHS13_13910</name>
</gene>
<proteinExistence type="inferred from homology"/>
<dbReference type="InterPro" id="IPR019758">
    <property type="entry name" value="Pept_S26A_signal_pept_1_CS"/>
</dbReference>
<dbReference type="Proteomes" id="UP000426246">
    <property type="component" value="Chromosome"/>
</dbReference>
<feature type="active site" evidence="6">
    <location>
        <position position="163"/>
    </location>
</feature>
<evidence type="ECO:0000256" key="1">
    <source>
        <dbReference type="ARBA" id="ARBA00000677"/>
    </source>
</evidence>
<evidence type="ECO:0000256" key="6">
    <source>
        <dbReference type="PIRSR" id="PIRSR600223-1"/>
    </source>
</evidence>
<dbReference type="Gene3D" id="2.10.109.10">
    <property type="entry name" value="Umud Fragment, subunit A"/>
    <property type="match status" value="1"/>
</dbReference>
<dbReference type="PANTHER" id="PTHR43390">
    <property type="entry name" value="SIGNAL PEPTIDASE I"/>
    <property type="match status" value="1"/>
</dbReference>
<dbReference type="KEGG" id="ppsc:EHS13_13910"/>
<dbReference type="CDD" id="cd06530">
    <property type="entry name" value="S26_SPase_I"/>
    <property type="match status" value="1"/>
</dbReference>
<dbReference type="GO" id="GO:0009003">
    <property type="term" value="F:signal peptidase activity"/>
    <property type="evidence" value="ECO:0007669"/>
    <property type="project" value="UniProtKB-EC"/>
</dbReference>